<name>A0A0V1AQX5_TRISP</name>
<protein>
    <submittedName>
        <fullName evidence="1">SCAN domain-containing protein 3</fullName>
    </submittedName>
</protein>
<dbReference type="STRING" id="6334.A0A0V1AQX5"/>
<dbReference type="InParanoid" id="A0A0V1AQX5"/>
<reference evidence="1 2" key="1">
    <citation type="submission" date="2015-01" db="EMBL/GenBank/DDBJ databases">
        <title>Evolution of Trichinella species and genotypes.</title>
        <authorList>
            <person name="Korhonen P.K."/>
            <person name="Edoardo P."/>
            <person name="Giuseppe L.R."/>
            <person name="Gasser R.B."/>
        </authorList>
    </citation>
    <scope>NUCLEOTIDE SEQUENCE [LARGE SCALE GENOMIC DNA]</scope>
    <source>
        <strain evidence="1">ISS3</strain>
    </source>
</reference>
<dbReference type="AlphaFoldDB" id="A0A0V1AQX5"/>
<sequence>MNSDVLMKCHITLMSQQISPTNVTQLVFVRFINECEIQEIFFCCKELPEMSKGKDVFNVLSLHLETKDLSWKNCVGICTDGALSMVGSTRGFVSLVKQENPDIVSTHYFLHREVLISKSLEGKLKKVFDDLHQTKPVHSKMFKKPCESLDKEHVNFLLYTEIQWLSRGRVLNRVFQLNELQICFEQNDKPNFSKCFEHKEWLQSLAYLADIFGHMNLLNKKLQGSNENILTSSDKILRFKKG</sequence>
<comment type="caution">
    <text evidence="1">The sequence shown here is derived from an EMBL/GenBank/DDBJ whole genome shotgun (WGS) entry which is preliminary data.</text>
</comment>
<organism evidence="1 2">
    <name type="scientific">Trichinella spiralis</name>
    <name type="common">Trichina worm</name>
    <dbReference type="NCBI Taxonomy" id="6334"/>
    <lineage>
        <taxon>Eukaryota</taxon>
        <taxon>Metazoa</taxon>
        <taxon>Ecdysozoa</taxon>
        <taxon>Nematoda</taxon>
        <taxon>Enoplea</taxon>
        <taxon>Dorylaimia</taxon>
        <taxon>Trichinellida</taxon>
        <taxon>Trichinellidae</taxon>
        <taxon>Trichinella</taxon>
    </lineage>
</organism>
<dbReference type="OrthoDB" id="1101576at2759"/>
<dbReference type="EMBL" id="JYDH01000302">
    <property type="protein sequence ID" value="KRY26969.1"/>
    <property type="molecule type" value="Genomic_DNA"/>
</dbReference>
<accession>A0A0V1AQX5</accession>
<dbReference type="Proteomes" id="UP000054776">
    <property type="component" value="Unassembled WGS sequence"/>
</dbReference>
<keyword evidence="2" id="KW-1185">Reference proteome</keyword>
<dbReference type="PANTHER" id="PTHR45913">
    <property type="entry name" value="EPM2A-INTERACTING PROTEIN 1"/>
    <property type="match status" value="1"/>
</dbReference>
<dbReference type="eggNOG" id="ENOG502QT83">
    <property type="taxonomic scope" value="Eukaryota"/>
</dbReference>
<evidence type="ECO:0000313" key="2">
    <source>
        <dbReference type="Proteomes" id="UP000054776"/>
    </source>
</evidence>
<evidence type="ECO:0000313" key="1">
    <source>
        <dbReference type="EMBL" id="KRY26969.1"/>
    </source>
</evidence>
<dbReference type="PANTHER" id="PTHR45913:SF19">
    <property type="entry name" value="LOW QUALITY PROTEIN: ZINC FINGER BED DOMAIN-CONTAINING PROTEIN 5-LIKE"/>
    <property type="match status" value="1"/>
</dbReference>
<proteinExistence type="predicted"/>
<gene>
    <name evidence="1" type="primary">SCAND3</name>
    <name evidence="1" type="ORF">T01_13122</name>
</gene>